<dbReference type="EMBL" id="JBHLXJ010000002">
    <property type="protein sequence ID" value="MFC0348636.1"/>
    <property type="molecule type" value="Genomic_DNA"/>
</dbReference>
<comment type="caution">
    <text evidence="2">The sequence shown here is derived from an EMBL/GenBank/DDBJ whole genome shotgun (WGS) entry which is preliminary data.</text>
</comment>
<protein>
    <submittedName>
        <fullName evidence="2">ATP-binding protein</fullName>
    </submittedName>
</protein>
<evidence type="ECO:0000313" key="3">
    <source>
        <dbReference type="Proteomes" id="UP001589844"/>
    </source>
</evidence>
<evidence type="ECO:0000313" key="2">
    <source>
        <dbReference type="EMBL" id="MFC0348636.1"/>
    </source>
</evidence>
<dbReference type="InterPro" id="IPR027417">
    <property type="entry name" value="P-loop_NTPase"/>
</dbReference>
<dbReference type="RefSeq" id="WP_390209765.1">
    <property type="nucleotide sequence ID" value="NZ_JBHLXJ010000002.1"/>
</dbReference>
<dbReference type="Gene3D" id="3.40.50.300">
    <property type="entry name" value="P-loop containing nucleotide triphosphate hydrolases"/>
    <property type="match status" value="1"/>
</dbReference>
<feature type="domain" description="ORC1/DEAH AAA+ ATPase" evidence="1">
    <location>
        <begin position="67"/>
        <end position="196"/>
    </location>
</feature>
<keyword evidence="3" id="KW-1185">Reference proteome</keyword>
<proteinExistence type="predicted"/>
<dbReference type="SUPFAM" id="SSF52540">
    <property type="entry name" value="P-loop containing nucleoside triphosphate hydrolases"/>
    <property type="match status" value="1"/>
</dbReference>
<dbReference type="Pfam" id="PF13401">
    <property type="entry name" value="AAA_22"/>
    <property type="match status" value="1"/>
</dbReference>
<evidence type="ECO:0000259" key="1">
    <source>
        <dbReference type="Pfam" id="PF13401"/>
    </source>
</evidence>
<gene>
    <name evidence="2" type="ORF">ACFFJH_02360</name>
</gene>
<dbReference type="GO" id="GO:0005524">
    <property type="term" value="F:ATP binding"/>
    <property type="evidence" value="ECO:0007669"/>
    <property type="project" value="UniProtKB-KW"/>
</dbReference>
<keyword evidence="2" id="KW-0067">ATP-binding</keyword>
<reference evidence="2 3" key="1">
    <citation type="submission" date="2024-09" db="EMBL/GenBank/DDBJ databases">
        <authorList>
            <person name="Sun Q."/>
            <person name="Mori K."/>
        </authorList>
    </citation>
    <scope>NUCLEOTIDE SEQUENCE [LARGE SCALE GENOMIC DNA]</scope>
    <source>
        <strain evidence="2 3">CCM 8677</strain>
    </source>
</reference>
<organism evidence="2 3">
    <name type="scientific">Undibacterium danionis</name>
    <dbReference type="NCBI Taxonomy" id="1812100"/>
    <lineage>
        <taxon>Bacteria</taxon>
        <taxon>Pseudomonadati</taxon>
        <taxon>Pseudomonadota</taxon>
        <taxon>Betaproteobacteria</taxon>
        <taxon>Burkholderiales</taxon>
        <taxon>Oxalobacteraceae</taxon>
        <taxon>Undibacterium</taxon>
    </lineage>
</organism>
<dbReference type="Proteomes" id="UP001589844">
    <property type="component" value="Unassembled WGS sequence"/>
</dbReference>
<accession>A0ABV6I9X9</accession>
<sequence length="345" mass="39224">MRIANEDVLAPNNNPLAVTADDMPVKRLSQEVMEHPLFEHSVLLETPPIDDVFRVVKRVVLLRENGCVFTGESGIGKTDAIARVKAMLHKDFPRLCIFTHDAHNQQISSIRAFFKHFLNTVGQREQKGETYDLRSRLVRIIVDDARISGMKLVVIFIDEANAMHLNDFNFLKDVYNDLSKEGIQLLTVLMGQAPDMQQVIDDLRVKGRNDLVGRFAMRVHQMRGFSSVEDVQVIFRSIDRRNLVDFFLPKACKSGFRLENESQNFFDAIALAVTSSPDVAITFPARQTFLAIRAFLLDAAEFDAEEIKLPKNVWHEAVAYSQLQDAIIRMNGRNSLKAKTHSQKK</sequence>
<name>A0ABV6I9X9_9BURK</name>
<keyword evidence="2" id="KW-0547">Nucleotide-binding</keyword>
<dbReference type="InterPro" id="IPR049945">
    <property type="entry name" value="AAA_22"/>
</dbReference>